<dbReference type="InParanoid" id="A0A1E7FT19"/>
<accession>A0A1E7FT19</accession>
<gene>
    <name evidence="1" type="ORF">FRACYDRAFT_179975</name>
</gene>
<dbReference type="InterPro" id="IPR029063">
    <property type="entry name" value="SAM-dependent_MTases_sf"/>
</dbReference>
<dbReference type="KEGG" id="fcy:FRACYDRAFT_179975"/>
<organism evidence="1 2">
    <name type="scientific">Fragilariopsis cylindrus CCMP1102</name>
    <dbReference type="NCBI Taxonomy" id="635003"/>
    <lineage>
        <taxon>Eukaryota</taxon>
        <taxon>Sar</taxon>
        <taxon>Stramenopiles</taxon>
        <taxon>Ochrophyta</taxon>
        <taxon>Bacillariophyta</taxon>
        <taxon>Bacillariophyceae</taxon>
        <taxon>Bacillariophycidae</taxon>
        <taxon>Bacillariales</taxon>
        <taxon>Bacillariaceae</taxon>
        <taxon>Fragilariopsis</taxon>
    </lineage>
</organism>
<dbReference type="Proteomes" id="UP000095751">
    <property type="component" value="Unassembled WGS sequence"/>
</dbReference>
<dbReference type="SUPFAM" id="SSF53335">
    <property type="entry name" value="S-adenosyl-L-methionine-dependent methyltransferases"/>
    <property type="match status" value="1"/>
</dbReference>
<dbReference type="EMBL" id="KV784354">
    <property type="protein sequence ID" value="OEU20973.1"/>
    <property type="molecule type" value="Genomic_DNA"/>
</dbReference>
<dbReference type="AlphaFoldDB" id="A0A1E7FT19"/>
<keyword evidence="2" id="KW-1185">Reference proteome</keyword>
<protein>
    <submittedName>
        <fullName evidence="1">Uncharacterized protein</fullName>
    </submittedName>
</protein>
<evidence type="ECO:0000313" key="2">
    <source>
        <dbReference type="Proteomes" id="UP000095751"/>
    </source>
</evidence>
<proteinExistence type="predicted"/>
<name>A0A1E7FT19_9STRA</name>
<sequence length="331" mass="37730">MVIFIFLNLQQSSNNVFEVQSPTPPNNNNNNTVVSNNKEEVELRFDWINKKLIGPPISGRGEHGNNRAFNSVDYEKWYTVEDVERSITYMEEHSDILVPFATKQLATRFREAKLQCQPSAGGQSVLDRGGWCLTAGKNKDTSPLLNTNYVIPQHHVVGSQRIIAELSNLITAENVTSINDFGAGVGQYKPEIVQRHPELDYHAYDGAGNVYEYTDGNVDFVDLTFPLGLQKRDWVLSLEVGEHVPSMYEGMFIRNLHRHNTQGIILSWGILGQDGHSHVNNHSNDYIIAVFESLGYTYQKHWADKFRNPSNNYNWFTRSVMVFKRRIPLVA</sequence>
<reference evidence="1 2" key="1">
    <citation type="submission" date="2016-09" db="EMBL/GenBank/DDBJ databases">
        <title>Extensive genetic diversity and differential bi-allelic expression allows diatom success in the polar Southern Ocean.</title>
        <authorList>
            <consortium name="DOE Joint Genome Institute"/>
            <person name="Mock T."/>
            <person name="Otillar R.P."/>
            <person name="Strauss J."/>
            <person name="Dupont C."/>
            <person name="Frickenhaus S."/>
            <person name="Maumus F."/>
            <person name="Mcmullan M."/>
            <person name="Sanges R."/>
            <person name="Schmutz J."/>
            <person name="Toseland A."/>
            <person name="Valas R."/>
            <person name="Veluchamy A."/>
            <person name="Ward B.J."/>
            <person name="Allen A."/>
            <person name="Barry K."/>
            <person name="Falciatore A."/>
            <person name="Ferrante M."/>
            <person name="Fortunato A.E."/>
            <person name="Gloeckner G."/>
            <person name="Gruber A."/>
            <person name="Hipkin R."/>
            <person name="Janech M."/>
            <person name="Kroth P."/>
            <person name="Leese F."/>
            <person name="Lindquist E."/>
            <person name="Lyon B.R."/>
            <person name="Martin J."/>
            <person name="Mayer C."/>
            <person name="Parker M."/>
            <person name="Quesneville H."/>
            <person name="Raymond J."/>
            <person name="Uhlig C."/>
            <person name="Valentin K.U."/>
            <person name="Worden A.Z."/>
            <person name="Armbrust E.V."/>
            <person name="Bowler C."/>
            <person name="Green B."/>
            <person name="Moulton V."/>
            <person name="Van Oosterhout C."/>
            <person name="Grigoriev I."/>
        </authorList>
    </citation>
    <scope>NUCLEOTIDE SEQUENCE [LARGE SCALE GENOMIC DNA]</scope>
    <source>
        <strain evidence="1 2">CCMP1102</strain>
    </source>
</reference>
<dbReference type="OrthoDB" id="406773at2759"/>
<evidence type="ECO:0000313" key="1">
    <source>
        <dbReference type="EMBL" id="OEU20973.1"/>
    </source>
</evidence>